<comment type="subcellular location">
    <subcellularLocation>
        <location evidence="1">Nucleus</location>
    </subcellularLocation>
</comment>
<evidence type="ECO:0000259" key="8">
    <source>
        <dbReference type="PROSITE" id="PS50048"/>
    </source>
</evidence>
<dbReference type="GO" id="GO:0000981">
    <property type="term" value="F:DNA-binding transcription factor activity, RNA polymerase II-specific"/>
    <property type="evidence" value="ECO:0007669"/>
    <property type="project" value="InterPro"/>
</dbReference>
<dbReference type="Pfam" id="PF04082">
    <property type="entry name" value="Fungal_trans"/>
    <property type="match status" value="1"/>
</dbReference>
<dbReference type="PROSITE" id="PS50048">
    <property type="entry name" value="ZN2_CY6_FUNGAL_2"/>
    <property type="match status" value="1"/>
</dbReference>
<feature type="compositionally biased region" description="Polar residues" evidence="7">
    <location>
        <begin position="38"/>
        <end position="50"/>
    </location>
</feature>
<feature type="region of interest" description="Disordered" evidence="7">
    <location>
        <begin position="1"/>
        <end position="50"/>
    </location>
</feature>
<evidence type="ECO:0000313" key="10">
    <source>
        <dbReference type="Proteomes" id="UP000654913"/>
    </source>
</evidence>
<feature type="domain" description="Zn(2)-C6 fungal-type" evidence="8">
    <location>
        <begin position="51"/>
        <end position="81"/>
    </location>
</feature>
<dbReference type="PANTHER" id="PTHR31001">
    <property type="entry name" value="UNCHARACTERIZED TRANSCRIPTIONAL REGULATORY PROTEIN"/>
    <property type="match status" value="1"/>
</dbReference>
<dbReference type="CDD" id="cd00067">
    <property type="entry name" value="GAL4"/>
    <property type="match status" value="1"/>
</dbReference>
<dbReference type="InterPro" id="IPR036864">
    <property type="entry name" value="Zn2-C6_fun-type_DNA-bd_sf"/>
</dbReference>
<gene>
    <name evidence="9" type="ORF">APUU_20382A</name>
</gene>
<protein>
    <recommendedName>
        <fullName evidence="8">Zn(2)-C6 fungal-type domain-containing protein</fullName>
    </recommendedName>
</protein>
<reference evidence="9" key="1">
    <citation type="submission" date="2021-01" db="EMBL/GenBank/DDBJ databases">
        <authorList>
            <consortium name="Aspergillus puulaauensis MK2 genome sequencing consortium"/>
            <person name="Kazuki M."/>
            <person name="Futagami T."/>
        </authorList>
    </citation>
    <scope>NUCLEOTIDE SEQUENCE</scope>
    <source>
        <strain evidence="9">MK2</strain>
    </source>
</reference>
<dbReference type="GO" id="GO:0006351">
    <property type="term" value="P:DNA-templated transcription"/>
    <property type="evidence" value="ECO:0007669"/>
    <property type="project" value="InterPro"/>
</dbReference>
<dbReference type="SUPFAM" id="SSF57701">
    <property type="entry name" value="Zn2/Cys6 DNA-binding domain"/>
    <property type="match status" value="1"/>
</dbReference>
<evidence type="ECO:0000313" key="9">
    <source>
        <dbReference type="EMBL" id="BCS19950.1"/>
    </source>
</evidence>
<dbReference type="SMART" id="SM00066">
    <property type="entry name" value="GAL4"/>
    <property type="match status" value="1"/>
</dbReference>
<evidence type="ECO:0000256" key="1">
    <source>
        <dbReference type="ARBA" id="ARBA00004123"/>
    </source>
</evidence>
<evidence type="ECO:0000256" key="6">
    <source>
        <dbReference type="ARBA" id="ARBA00023242"/>
    </source>
</evidence>
<dbReference type="GeneID" id="64969955"/>
<dbReference type="Gene3D" id="4.10.240.10">
    <property type="entry name" value="Zn(2)-C6 fungal-type DNA-binding domain"/>
    <property type="match status" value="1"/>
</dbReference>
<evidence type="ECO:0000256" key="5">
    <source>
        <dbReference type="ARBA" id="ARBA00023163"/>
    </source>
</evidence>
<proteinExistence type="predicted"/>
<dbReference type="Proteomes" id="UP000654913">
    <property type="component" value="Chromosome 2"/>
</dbReference>
<dbReference type="GO" id="GO:0008270">
    <property type="term" value="F:zinc ion binding"/>
    <property type="evidence" value="ECO:0007669"/>
    <property type="project" value="InterPro"/>
</dbReference>
<dbReference type="AlphaFoldDB" id="A0A7R7XET3"/>
<keyword evidence="2" id="KW-0479">Metal-binding</keyword>
<keyword evidence="4" id="KW-0238">DNA-binding</keyword>
<dbReference type="InterPro" id="IPR007219">
    <property type="entry name" value="XnlR_reg_dom"/>
</dbReference>
<dbReference type="GO" id="GO:0003677">
    <property type="term" value="F:DNA binding"/>
    <property type="evidence" value="ECO:0007669"/>
    <property type="project" value="UniProtKB-KW"/>
</dbReference>
<dbReference type="PROSITE" id="PS00463">
    <property type="entry name" value="ZN2_CY6_FUNGAL_1"/>
    <property type="match status" value="1"/>
</dbReference>
<dbReference type="CDD" id="cd12148">
    <property type="entry name" value="fungal_TF_MHR"/>
    <property type="match status" value="1"/>
</dbReference>
<dbReference type="RefSeq" id="XP_041552144.1">
    <property type="nucleotide sequence ID" value="XM_041699016.1"/>
</dbReference>
<dbReference type="PANTHER" id="PTHR31001:SF85">
    <property type="entry name" value="ZN(II)2CYS6 TRANSCRIPTION FACTOR (EUROFUNG)"/>
    <property type="match status" value="1"/>
</dbReference>
<dbReference type="OrthoDB" id="435881at2759"/>
<reference evidence="9" key="2">
    <citation type="submission" date="2021-02" db="EMBL/GenBank/DDBJ databases">
        <title>Aspergillus puulaauensis MK2 genome sequence.</title>
        <authorList>
            <person name="Futagami T."/>
            <person name="Mori K."/>
            <person name="Kadooka C."/>
            <person name="Tanaka T."/>
        </authorList>
    </citation>
    <scope>NUCLEOTIDE SEQUENCE</scope>
    <source>
        <strain evidence="9">MK2</strain>
    </source>
</reference>
<keyword evidence="6" id="KW-0539">Nucleus</keyword>
<accession>A0A7R7XET3</accession>
<evidence type="ECO:0000256" key="3">
    <source>
        <dbReference type="ARBA" id="ARBA00023015"/>
    </source>
</evidence>
<evidence type="ECO:0000256" key="7">
    <source>
        <dbReference type="SAM" id="MobiDB-lite"/>
    </source>
</evidence>
<evidence type="ECO:0000256" key="2">
    <source>
        <dbReference type="ARBA" id="ARBA00022723"/>
    </source>
</evidence>
<keyword evidence="10" id="KW-1185">Reference proteome</keyword>
<dbReference type="EMBL" id="AP024444">
    <property type="protein sequence ID" value="BCS19950.1"/>
    <property type="molecule type" value="Genomic_DNA"/>
</dbReference>
<keyword evidence="3" id="KW-0805">Transcription regulation</keyword>
<dbReference type="InterPro" id="IPR050613">
    <property type="entry name" value="Sec_Metabolite_Reg"/>
</dbReference>
<dbReference type="InterPro" id="IPR001138">
    <property type="entry name" value="Zn2Cys6_DnaBD"/>
</dbReference>
<dbReference type="Pfam" id="PF00172">
    <property type="entry name" value="Zn_clus"/>
    <property type="match status" value="1"/>
</dbReference>
<evidence type="ECO:0000256" key="4">
    <source>
        <dbReference type="ARBA" id="ARBA00023125"/>
    </source>
</evidence>
<dbReference type="SMART" id="SM00906">
    <property type="entry name" value="Fungal_trans"/>
    <property type="match status" value="1"/>
</dbReference>
<name>A0A7R7XET3_9EURO</name>
<feature type="region of interest" description="Disordered" evidence="7">
    <location>
        <begin position="119"/>
        <end position="143"/>
    </location>
</feature>
<dbReference type="KEGG" id="apuu:APUU_20382A"/>
<organism evidence="9 10">
    <name type="scientific">Aspergillus puulaauensis</name>
    <dbReference type="NCBI Taxonomy" id="1220207"/>
    <lineage>
        <taxon>Eukaryota</taxon>
        <taxon>Fungi</taxon>
        <taxon>Dikarya</taxon>
        <taxon>Ascomycota</taxon>
        <taxon>Pezizomycotina</taxon>
        <taxon>Eurotiomycetes</taxon>
        <taxon>Eurotiomycetidae</taxon>
        <taxon>Eurotiales</taxon>
        <taxon>Aspergillaceae</taxon>
        <taxon>Aspergillus</taxon>
    </lineage>
</organism>
<sequence>MIGSAARTPMAATNGPGPEHSGFAPIAPAPTAQPGSDPGNSSASSGPMPSACQTCAKRKVKCDKTSPICSRCRKSGRECIYHEPNSRHRKRKLSLDTLEKLERLDRYEHLLQQHGLLDAETSTSSKETPSVCPADPEKSRTGQLLTRQGRSRYIDSHFWYSLEDDEMQHVSDEEEDETLPGCAGISRPVVLDPLTAAAFMGSGQSLLQHHPNHKDALVLWNMHTENVEPICKILHIPSVTKIVESVSQRPETASKSDECLLFAIYYVAAFSITEEECTDQFRQARSTLMQRYHSAARQALVNASFLKTTEMAVLQAYYLFLLSSRNLYDPHTYYILTGVAVRIAQRMGLHQDGDKLDLPPFEVEMRRRLFYQIFPLDGRASQSAGTAMMTLPESWDTKPPLNINDDQIWPGMTEKPVEQKGATEMIFCLSRACLGQKLARAGTPINGGAPLGFPNHREAEKVISEAESEVEEKFIRYCDIVNPLHYLTIGLARSGITALRLKIRLPKIRNQTATDAERKEMFQLAQKTLDTDATVHSHIGISKYQWHVRPFFLWGTRDSFVFILTMLSKRRDLLSPVEVETAWKSVAQLYENHDELFESKQALYVTLQRLALKAWVSYQQDSGATEPAFIATLRTLQGTRESRQVERHRNCAASLACLGHTSGTNILLGSPLEQPSSGVDCGLDFDVDDWVFWDQLMQDQQAQAS</sequence>
<keyword evidence="5" id="KW-0804">Transcription</keyword>
<dbReference type="GO" id="GO:0005634">
    <property type="term" value="C:nucleus"/>
    <property type="evidence" value="ECO:0007669"/>
    <property type="project" value="UniProtKB-SubCell"/>
</dbReference>